<dbReference type="PANTHER" id="PTHR43798:SF33">
    <property type="entry name" value="HYDROLASE, PUTATIVE (AFU_ORTHOLOGUE AFUA_2G14860)-RELATED"/>
    <property type="match status" value="1"/>
</dbReference>
<organism evidence="2 3">
    <name type="scientific">Actinomadura yumaensis</name>
    <dbReference type="NCBI Taxonomy" id="111807"/>
    <lineage>
        <taxon>Bacteria</taxon>
        <taxon>Bacillati</taxon>
        <taxon>Actinomycetota</taxon>
        <taxon>Actinomycetes</taxon>
        <taxon>Streptosporangiales</taxon>
        <taxon>Thermomonosporaceae</taxon>
        <taxon>Actinomadura</taxon>
    </lineage>
</organism>
<dbReference type="Pfam" id="PF00561">
    <property type="entry name" value="Abhydrolase_1"/>
    <property type="match status" value="1"/>
</dbReference>
<dbReference type="Proteomes" id="UP001596380">
    <property type="component" value="Unassembled WGS sequence"/>
</dbReference>
<comment type="caution">
    <text evidence="2">The sequence shown here is derived from an EMBL/GenBank/DDBJ whole genome shotgun (WGS) entry which is preliminary data.</text>
</comment>
<feature type="domain" description="AB hydrolase-1" evidence="1">
    <location>
        <begin position="20"/>
        <end position="262"/>
    </location>
</feature>
<name>A0ABW2CM05_9ACTN</name>
<dbReference type="InterPro" id="IPR050266">
    <property type="entry name" value="AB_hydrolase_sf"/>
</dbReference>
<dbReference type="RefSeq" id="WP_160820390.1">
    <property type="nucleotide sequence ID" value="NZ_JBHSXE010000001.1"/>
</dbReference>
<gene>
    <name evidence="2" type="ORF">ACFQKB_23945</name>
</gene>
<proteinExistence type="predicted"/>
<evidence type="ECO:0000313" key="3">
    <source>
        <dbReference type="Proteomes" id="UP001596380"/>
    </source>
</evidence>
<reference evidence="3" key="1">
    <citation type="journal article" date="2019" name="Int. J. Syst. Evol. Microbiol.">
        <title>The Global Catalogue of Microorganisms (GCM) 10K type strain sequencing project: providing services to taxonomists for standard genome sequencing and annotation.</title>
        <authorList>
            <consortium name="The Broad Institute Genomics Platform"/>
            <consortium name="The Broad Institute Genome Sequencing Center for Infectious Disease"/>
            <person name="Wu L."/>
            <person name="Ma J."/>
        </authorList>
    </citation>
    <scope>NUCLEOTIDE SEQUENCE [LARGE SCALE GENOMIC DNA]</scope>
    <source>
        <strain evidence="3">JCM 3369</strain>
    </source>
</reference>
<dbReference type="EMBL" id="JBHSXS010000015">
    <property type="protein sequence ID" value="MFC6882828.1"/>
    <property type="molecule type" value="Genomic_DNA"/>
</dbReference>
<protein>
    <submittedName>
        <fullName evidence="2">Alpha/beta fold hydrolase</fullName>
    </submittedName>
</protein>
<sequence>MRTIDIPAGTIEYEETGSGPPVVLLHGLLMDHTVWDRALPLLPEGFRYVRPVLPLGAHRRAMKPGTDLSLRGQVRIVADLLDALELDDVTLVHSDWGGAIFLTAYGLDERVARQVFLPCEAFDNFPPGLPGKMVGIAARMPGGLQLACRQLRIGWLRRTPLLFGQMAKRPIPDELVRGWTEPVLQNAGVRRDLIAYARSPFHKPTLIRDTEALSRFEGDALVLWSPANRMMPPDHGPRLAALLPNARYAEIPDAYVLSMLDAPKAVARELHHFLTNTADVPKS</sequence>
<evidence type="ECO:0000313" key="2">
    <source>
        <dbReference type="EMBL" id="MFC6882828.1"/>
    </source>
</evidence>
<evidence type="ECO:0000259" key="1">
    <source>
        <dbReference type="Pfam" id="PF00561"/>
    </source>
</evidence>
<dbReference type="Gene3D" id="3.40.50.1820">
    <property type="entry name" value="alpha/beta hydrolase"/>
    <property type="match status" value="1"/>
</dbReference>
<keyword evidence="3" id="KW-1185">Reference proteome</keyword>
<keyword evidence="2" id="KW-0378">Hydrolase</keyword>
<dbReference type="InterPro" id="IPR029058">
    <property type="entry name" value="AB_hydrolase_fold"/>
</dbReference>
<dbReference type="GO" id="GO:0016787">
    <property type="term" value="F:hydrolase activity"/>
    <property type="evidence" value="ECO:0007669"/>
    <property type="project" value="UniProtKB-KW"/>
</dbReference>
<dbReference type="InterPro" id="IPR000073">
    <property type="entry name" value="AB_hydrolase_1"/>
</dbReference>
<accession>A0ABW2CM05</accession>
<dbReference type="SUPFAM" id="SSF53474">
    <property type="entry name" value="alpha/beta-Hydrolases"/>
    <property type="match status" value="1"/>
</dbReference>
<dbReference type="PANTHER" id="PTHR43798">
    <property type="entry name" value="MONOACYLGLYCEROL LIPASE"/>
    <property type="match status" value="1"/>
</dbReference>